<evidence type="ECO:0000256" key="4">
    <source>
        <dbReference type="ARBA" id="ARBA00023136"/>
    </source>
</evidence>
<organism evidence="8 9">
    <name type="scientific">Tenebrio molitor</name>
    <name type="common">Yellow mealworm beetle</name>
    <dbReference type="NCBI Taxonomy" id="7067"/>
    <lineage>
        <taxon>Eukaryota</taxon>
        <taxon>Metazoa</taxon>
        <taxon>Ecdysozoa</taxon>
        <taxon>Arthropoda</taxon>
        <taxon>Hexapoda</taxon>
        <taxon>Insecta</taxon>
        <taxon>Pterygota</taxon>
        <taxon>Neoptera</taxon>
        <taxon>Endopterygota</taxon>
        <taxon>Coleoptera</taxon>
        <taxon>Polyphaga</taxon>
        <taxon>Cucujiformia</taxon>
        <taxon>Tenebrionidae</taxon>
        <taxon>Tenebrio</taxon>
    </lineage>
</organism>
<accession>A0A8J6LP89</accession>
<feature type="region of interest" description="Disordered" evidence="5">
    <location>
        <begin position="518"/>
        <end position="545"/>
    </location>
</feature>
<feature type="region of interest" description="Disordered" evidence="5">
    <location>
        <begin position="1285"/>
        <end position="1309"/>
    </location>
</feature>
<evidence type="ECO:0000256" key="2">
    <source>
        <dbReference type="ARBA" id="ARBA00022692"/>
    </source>
</evidence>
<name>A0A8J6LP89_TENMO</name>
<feature type="region of interest" description="Disordered" evidence="5">
    <location>
        <begin position="1071"/>
        <end position="1124"/>
    </location>
</feature>
<proteinExistence type="predicted"/>
<evidence type="ECO:0000259" key="7">
    <source>
        <dbReference type="Pfam" id="PF00520"/>
    </source>
</evidence>
<feature type="transmembrane region" description="Helical" evidence="6">
    <location>
        <begin position="177"/>
        <end position="202"/>
    </location>
</feature>
<feature type="domain" description="Ion transport" evidence="7">
    <location>
        <begin position="688"/>
        <end position="928"/>
    </location>
</feature>
<feature type="compositionally biased region" description="Polar residues" evidence="5">
    <location>
        <begin position="1285"/>
        <end position="1308"/>
    </location>
</feature>
<evidence type="ECO:0000256" key="1">
    <source>
        <dbReference type="ARBA" id="ARBA00004141"/>
    </source>
</evidence>
<evidence type="ECO:0000313" key="8">
    <source>
        <dbReference type="EMBL" id="KAH0820176.1"/>
    </source>
</evidence>
<dbReference type="GO" id="GO:0005248">
    <property type="term" value="F:voltage-gated sodium channel activity"/>
    <property type="evidence" value="ECO:0007669"/>
    <property type="project" value="TreeGrafter"/>
</dbReference>
<feature type="compositionally biased region" description="Basic and acidic residues" evidence="5">
    <location>
        <begin position="1145"/>
        <end position="1157"/>
    </location>
</feature>
<feature type="region of interest" description="Disordered" evidence="5">
    <location>
        <begin position="1138"/>
        <end position="1204"/>
    </location>
</feature>
<dbReference type="FunFam" id="1.20.120.350:FF:000007">
    <property type="entry name" value="Voltage-dependent T-type calcium channel subunit alpha"/>
    <property type="match status" value="1"/>
</dbReference>
<evidence type="ECO:0000256" key="5">
    <source>
        <dbReference type="SAM" id="MobiDB-lite"/>
    </source>
</evidence>
<dbReference type="Gene3D" id="1.10.287.70">
    <property type="match status" value="2"/>
</dbReference>
<keyword evidence="4 6" id="KW-0472">Membrane</keyword>
<dbReference type="GO" id="GO:0086010">
    <property type="term" value="P:membrane depolarization during action potential"/>
    <property type="evidence" value="ECO:0007669"/>
    <property type="project" value="TreeGrafter"/>
</dbReference>
<feature type="transmembrane region" description="Helical" evidence="6">
    <location>
        <begin position="745"/>
        <end position="766"/>
    </location>
</feature>
<protein>
    <recommendedName>
        <fullName evidence="7">Ion transport domain-containing protein</fullName>
    </recommendedName>
</protein>
<dbReference type="GO" id="GO:0001518">
    <property type="term" value="C:voltage-gated sodium channel complex"/>
    <property type="evidence" value="ECO:0007669"/>
    <property type="project" value="TreeGrafter"/>
</dbReference>
<reference evidence="8" key="1">
    <citation type="journal article" date="2020" name="J Insects Food Feed">
        <title>The yellow mealworm (Tenebrio molitor) genome: a resource for the emerging insects as food and feed industry.</title>
        <authorList>
            <person name="Eriksson T."/>
            <person name="Andere A."/>
            <person name="Kelstrup H."/>
            <person name="Emery V."/>
            <person name="Picard C."/>
        </authorList>
    </citation>
    <scope>NUCLEOTIDE SEQUENCE</scope>
    <source>
        <strain evidence="8">Stoneville</strain>
        <tissue evidence="8">Whole head</tissue>
    </source>
</reference>
<dbReference type="GO" id="GO:0043005">
    <property type="term" value="C:neuron projection"/>
    <property type="evidence" value="ECO:0007669"/>
    <property type="project" value="TreeGrafter"/>
</dbReference>
<keyword evidence="2 6" id="KW-0812">Transmembrane</keyword>
<feature type="region of interest" description="Disordered" evidence="5">
    <location>
        <begin position="359"/>
        <end position="405"/>
    </location>
</feature>
<feature type="compositionally biased region" description="Low complexity" evidence="5">
    <location>
        <begin position="1072"/>
        <end position="1100"/>
    </location>
</feature>
<evidence type="ECO:0000256" key="3">
    <source>
        <dbReference type="ARBA" id="ARBA00022989"/>
    </source>
</evidence>
<sequence length="1366" mass="154910">MIPALFKGTVCINKATDLFVCDGGADTSTTIKSKALKKSSFRGALQRRAANWTGFDSDISRFYKLSQDQEYICSRPEQSGMHSCGHFEEYENKTIKCNLTIDEKMFDPKYTNNDSTCINWNLYYTECQERGPNPFQGTISFDNIGLAWVSIFLVISLEGWTDIMYYVQDAHSFWDWIYFVLLIVIGSFFMINLCLVVIATQFSETKKREMERMRLERARFQSSSTLASSTNNSEPTSCYAEIVKYIAHLWRRSKRRLLKKIRLYRVRRDQRRERKMISGETIRLNYAKRHHPNCPRLRQHVREVNVEADSYLRFVLQSHSVPSTRAVSRRSSVCLSENRSEEVELSGVSKRPSLLRVPSASNQEISTNNNDVLGRSGADIGRSREDPGRIKRGTNREKEFQGRHREIGERSTGDIMGDVKRSKGEWEEIQGDLSKSMEDPGKVQGDLWEIETGRSERSEEGTGRSMELRGDSGTPSPEEIFRSKKFLVINPSIHSITPQYALYFLVILFPEPHEPPVANLRPKQSPKTLGSSSNIDKKNVCSSEKTTQAGDGNIWQISSVPNQQQILQTQQQIAQDCSELMNGEAMTCQGLLALGAISAALPAGQIVLDTFFNSLTKGISNRSRNDEELYIQQLPDDDFSCCHDLWHCESEYNNEKRSRLYIVCCMILKGIIKGVKGARRKVKRLVEHKYFQQGILLAILINTLSMGIEYHNQPDYLTHLVETSNVIFSAIFAVEMLLKVIAEGLFGYISNGFNVFDGIIVILSGIELFQRFLGQSHTDSGLSVLRTFRLLRILKLVRFMPNLRRQLFVMLRTMDNVAVFFSLLILFIFIFRAEDGSIKECTCEMIVTNDERCECDRKHFNNFLWATVTVFQILTQEDWNVVLSNGMAKTSHWAALYFVALMTFGNYVLFNLLVAILVEGFSSERNERREREQREMARRKMSCILEGGSLRGSSEETSRSVSSSSGSYVQDAKNCWRSAEELRKVKDFSEQRGPTGLINCNCREKLIEKDCCYIDEPKCNIQKESMLRQPSRQTSPPIITHTAATPQDSPSTTLDDFPEFRYNVTAVTNDCPSASDSSPGGVSSTESTQKTSTLSLLKPPALSPPPLTFRQFERPPEEPPLPLTCKIVTHNEKIGSKIMTFSEKVSPKEQKNQDKPKMQRKCSWKLASRPSLRRKKNRSGSDSEAVPLNNGRDHSQCNGGGVSRQASLRNDSLLQSSIRIQNDTQRDTPNNKSAKGLSPQNSFRCKANTCSAVPQVTTAPTLTRHNSLVTSTITQSKINTQINKCSSPTLSRKSSQAMEPKSVNSLNDKTLPERSLPKIKMEDCVATEHESPRINGIKKLLMLCEPTGCLKEREEFSLYIFPHENR</sequence>
<feature type="compositionally biased region" description="Basic and acidic residues" evidence="5">
    <location>
        <begin position="381"/>
        <end position="405"/>
    </location>
</feature>
<feature type="domain" description="Ion transport" evidence="7">
    <location>
        <begin position="126"/>
        <end position="209"/>
    </location>
</feature>
<feature type="compositionally biased region" description="Basic and acidic residues" evidence="5">
    <location>
        <begin position="451"/>
        <end position="470"/>
    </location>
</feature>
<feature type="compositionally biased region" description="Polar residues" evidence="5">
    <location>
        <begin position="525"/>
        <end position="545"/>
    </location>
</feature>
<dbReference type="InterPro" id="IPR005821">
    <property type="entry name" value="Ion_trans_dom"/>
</dbReference>
<feature type="transmembrane region" description="Helical" evidence="6">
    <location>
        <begin position="807"/>
        <end position="831"/>
    </location>
</feature>
<comment type="caution">
    <text evidence="8">The sequence shown here is derived from an EMBL/GenBank/DDBJ whole genome shotgun (WGS) entry which is preliminary data.</text>
</comment>
<feature type="compositionally biased region" description="Polar residues" evidence="5">
    <location>
        <begin position="1028"/>
        <end position="1054"/>
    </location>
</feature>
<dbReference type="PANTHER" id="PTHR10037">
    <property type="entry name" value="VOLTAGE-GATED CATION CHANNEL CALCIUM AND SODIUM"/>
    <property type="match status" value="1"/>
</dbReference>
<dbReference type="InterPro" id="IPR027359">
    <property type="entry name" value="Volt_channel_dom_sf"/>
</dbReference>
<feature type="region of interest" description="Disordered" evidence="5">
    <location>
        <begin position="1026"/>
        <end position="1055"/>
    </location>
</feature>
<dbReference type="Proteomes" id="UP000719412">
    <property type="component" value="Unassembled WGS sequence"/>
</dbReference>
<dbReference type="InterPro" id="IPR043203">
    <property type="entry name" value="VGCC_Ca_Na"/>
</dbReference>
<feature type="compositionally biased region" description="Polar residues" evidence="5">
    <location>
        <begin position="359"/>
        <end position="371"/>
    </location>
</feature>
<dbReference type="GO" id="GO:0008332">
    <property type="term" value="F:low voltage-gated calcium channel activity"/>
    <property type="evidence" value="ECO:0007669"/>
    <property type="project" value="TreeGrafter"/>
</dbReference>
<evidence type="ECO:0000256" key="6">
    <source>
        <dbReference type="SAM" id="Phobius"/>
    </source>
</evidence>
<dbReference type="PANTHER" id="PTHR10037:SF230">
    <property type="entry name" value="CA[2+]-CHANNEL PROTEIN ALPHA[[1]] SUBUNIT T, ISOFORM F"/>
    <property type="match status" value="1"/>
</dbReference>
<keyword evidence="3 6" id="KW-1133">Transmembrane helix</keyword>
<dbReference type="Pfam" id="PF00520">
    <property type="entry name" value="Ion_trans"/>
    <property type="match status" value="2"/>
</dbReference>
<feature type="region of interest" description="Disordered" evidence="5">
    <location>
        <begin position="1219"/>
        <end position="1241"/>
    </location>
</feature>
<gene>
    <name evidence="8" type="ORF">GEV33_002615</name>
</gene>
<feature type="region of interest" description="Disordered" evidence="5">
    <location>
        <begin position="451"/>
        <end position="477"/>
    </location>
</feature>
<dbReference type="GO" id="GO:0070509">
    <property type="term" value="P:calcium ion import"/>
    <property type="evidence" value="ECO:0007669"/>
    <property type="project" value="TreeGrafter"/>
</dbReference>
<dbReference type="SUPFAM" id="SSF81324">
    <property type="entry name" value="Voltage-gated potassium channels"/>
    <property type="match status" value="2"/>
</dbReference>
<feature type="transmembrane region" description="Helical" evidence="6">
    <location>
        <begin position="139"/>
        <end position="157"/>
    </location>
</feature>
<dbReference type="Gene3D" id="1.20.120.350">
    <property type="entry name" value="Voltage-gated potassium channels. Chain C"/>
    <property type="match status" value="1"/>
</dbReference>
<feature type="transmembrane region" description="Helical" evidence="6">
    <location>
        <begin position="894"/>
        <end position="918"/>
    </location>
</feature>
<evidence type="ECO:0000313" key="9">
    <source>
        <dbReference type="Proteomes" id="UP000719412"/>
    </source>
</evidence>
<comment type="subcellular location">
    <subcellularLocation>
        <location evidence="1">Membrane</location>
        <topology evidence="1">Multi-pass membrane protein</topology>
    </subcellularLocation>
</comment>
<dbReference type="EMBL" id="JABDTM020012704">
    <property type="protein sequence ID" value="KAH0820176.1"/>
    <property type="molecule type" value="Genomic_DNA"/>
</dbReference>
<reference evidence="8" key="2">
    <citation type="submission" date="2021-08" db="EMBL/GenBank/DDBJ databases">
        <authorList>
            <person name="Eriksson T."/>
        </authorList>
    </citation>
    <scope>NUCLEOTIDE SEQUENCE</scope>
    <source>
        <strain evidence="8">Stoneville</strain>
        <tissue evidence="8">Whole head</tissue>
    </source>
</reference>
<keyword evidence="9" id="KW-1185">Reference proteome</keyword>